<reference evidence="1 2" key="1">
    <citation type="journal article" date="2016" name="Nat. Commun.">
        <title>Thousands of microbial genomes shed light on interconnected biogeochemical processes in an aquifer system.</title>
        <authorList>
            <person name="Anantharaman K."/>
            <person name="Brown C.T."/>
            <person name="Hug L.A."/>
            <person name="Sharon I."/>
            <person name="Castelle C.J."/>
            <person name="Probst A.J."/>
            <person name="Thomas B.C."/>
            <person name="Singh A."/>
            <person name="Wilkins M.J."/>
            <person name="Karaoz U."/>
            <person name="Brodie E.L."/>
            <person name="Williams K.H."/>
            <person name="Hubbard S.S."/>
            <person name="Banfield J.F."/>
        </authorList>
    </citation>
    <scope>NUCLEOTIDE SEQUENCE [LARGE SCALE GENOMIC DNA]</scope>
</reference>
<dbReference type="AlphaFoldDB" id="A0A1F7W7U7"/>
<evidence type="ECO:0000313" key="1">
    <source>
        <dbReference type="EMBL" id="OGL98277.1"/>
    </source>
</evidence>
<evidence type="ECO:0000313" key="2">
    <source>
        <dbReference type="Proteomes" id="UP000176501"/>
    </source>
</evidence>
<comment type="caution">
    <text evidence="1">The sequence shown here is derived from an EMBL/GenBank/DDBJ whole genome shotgun (WGS) entry which is preliminary data.</text>
</comment>
<gene>
    <name evidence="1" type="ORF">A2304_00300</name>
</gene>
<name>A0A1F7W7U7_9BACT</name>
<protein>
    <submittedName>
        <fullName evidence="1">Uncharacterized protein</fullName>
    </submittedName>
</protein>
<organism evidence="1 2">
    <name type="scientific">Candidatus Uhrbacteria bacterium RIFOXYB2_FULL_57_15</name>
    <dbReference type="NCBI Taxonomy" id="1802422"/>
    <lineage>
        <taxon>Bacteria</taxon>
        <taxon>Candidatus Uhriibacteriota</taxon>
    </lineage>
</organism>
<dbReference type="Proteomes" id="UP000176501">
    <property type="component" value="Unassembled WGS sequence"/>
</dbReference>
<dbReference type="EMBL" id="MGFE01000021">
    <property type="protein sequence ID" value="OGL98277.1"/>
    <property type="molecule type" value="Genomic_DNA"/>
</dbReference>
<proteinExistence type="predicted"/>
<sequence>MLQLFVFGDHWRLLAALFFWRPATDVFMGPQAVQGELVLDSQEDIYIMRTSHALDHNIIYVAIILSEDGKDAYTVRMTPTQFERWDAAQMACENPTYSVLKYLREILKVSCPAI</sequence>
<accession>A0A1F7W7U7</accession>